<keyword evidence="8" id="KW-0378">Hydrolase</keyword>
<dbReference type="InterPro" id="IPR027268">
    <property type="entry name" value="Peptidase_M4/M1_CTD_sf"/>
</dbReference>
<dbReference type="PANTHER" id="PTHR11533">
    <property type="entry name" value="PROTEASE M1 ZINC METALLOPROTEASE"/>
    <property type="match status" value="1"/>
</dbReference>
<proteinExistence type="inferred from homology"/>
<evidence type="ECO:0000256" key="11">
    <source>
        <dbReference type="ARBA" id="ARBA00029811"/>
    </source>
</evidence>
<protein>
    <recommendedName>
        <fullName evidence="5">Aminopeptidase N</fullName>
        <ecNumber evidence="4">3.4.11.2</ecNumber>
    </recommendedName>
    <alternativeName>
        <fullName evidence="11">Alanine aminopeptidase</fullName>
    </alternativeName>
    <alternativeName>
        <fullName evidence="12">Lysyl aminopeptidase</fullName>
    </alternativeName>
</protein>
<accession>A0ABS5TKC9</accession>
<keyword evidence="6" id="KW-0645">Protease</keyword>
<evidence type="ECO:0000256" key="5">
    <source>
        <dbReference type="ARBA" id="ARBA00015611"/>
    </source>
</evidence>
<reference evidence="17 18" key="1">
    <citation type="submission" date="2021-05" db="EMBL/GenBank/DDBJ databases">
        <title>Kineosporia and Streptomyces sp. nov. two new marine actinobacteria isolated from Coral.</title>
        <authorList>
            <person name="Buangrab K."/>
            <person name="Sutthacheep M."/>
            <person name="Yeemin T."/>
            <person name="Harunari E."/>
            <person name="Igarashi Y."/>
            <person name="Kanchanasin P."/>
            <person name="Tanasupawat S."/>
            <person name="Phongsopitanun W."/>
        </authorList>
    </citation>
    <scope>NUCLEOTIDE SEQUENCE [LARGE SCALE GENOMIC DNA]</scope>
    <source>
        <strain evidence="17 18">J2-2</strain>
    </source>
</reference>
<feature type="region of interest" description="Disordered" evidence="13">
    <location>
        <begin position="28"/>
        <end position="58"/>
    </location>
</feature>
<dbReference type="EC" id="3.4.11.2" evidence="4"/>
<evidence type="ECO:0000256" key="3">
    <source>
        <dbReference type="ARBA" id="ARBA00010136"/>
    </source>
</evidence>
<keyword evidence="14" id="KW-0732">Signal</keyword>
<dbReference type="InterPro" id="IPR042097">
    <property type="entry name" value="Aminopeptidase_N-like_N_sf"/>
</dbReference>
<evidence type="ECO:0000313" key="18">
    <source>
        <dbReference type="Proteomes" id="UP001197247"/>
    </source>
</evidence>
<comment type="cofactor">
    <cofactor evidence="2">
        <name>Zn(2+)</name>
        <dbReference type="ChEBI" id="CHEBI:29105"/>
    </cofactor>
</comment>
<dbReference type="Pfam" id="PF01433">
    <property type="entry name" value="Peptidase_M1"/>
    <property type="match status" value="1"/>
</dbReference>
<dbReference type="Pfam" id="PF17900">
    <property type="entry name" value="Peptidase_M1_N"/>
    <property type="match status" value="1"/>
</dbReference>
<dbReference type="PRINTS" id="PR00756">
    <property type="entry name" value="ALADIPTASE"/>
</dbReference>
<dbReference type="SUPFAM" id="SSF63737">
    <property type="entry name" value="Leukotriene A4 hydrolase N-terminal domain"/>
    <property type="match status" value="1"/>
</dbReference>
<dbReference type="InterPro" id="IPR001930">
    <property type="entry name" value="Peptidase_M1"/>
</dbReference>
<comment type="catalytic activity">
    <reaction evidence="1">
        <text>Release of an N-terminal amino acid, Xaa-|-Yaa- from a peptide, amide or arylamide. Xaa is preferably Ala, but may be most amino acids including Pro (slow action). When a terminal hydrophobic residue is followed by a prolyl residue, the two may be released as an intact Xaa-Pro dipeptide.</text>
        <dbReference type="EC" id="3.4.11.2"/>
    </reaction>
</comment>
<gene>
    <name evidence="17" type="ORF">KIH74_21650</name>
</gene>
<evidence type="ECO:0000256" key="12">
    <source>
        <dbReference type="ARBA" id="ARBA00031533"/>
    </source>
</evidence>
<keyword evidence="9" id="KW-0862">Zinc</keyword>
<dbReference type="Gene3D" id="2.60.40.1730">
    <property type="entry name" value="tricorn interacting facor f3 domain"/>
    <property type="match status" value="1"/>
</dbReference>
<evidence type="ECO:0000313" key="17">
    <source>
        <dbReference type="EMBL" id="MBT0771558.1"/>
    </source>
</evidence>
<dbReference type="PROSITE" id="PS51257">
    <property type="entry name" value="PROKAR_LIPOPROTEIN"/>
    <property type="match status" value="1"/>
</dbReference>
<evidence type="ECO:0000256" key="8">
    <source>
        <dbReference type="ARBA" id="ARBA00022801"/>
    </source>
</evidence>
<evidence type="ECO:0000256" key="10">
    <source>
        <dbReference type="ARBA" id="ARBA00023049"/>
    </source>
</evidence>
<feature type="compositionally biased region" description="Low complexity" evidence="13">
    <location>
        <begin position="49"/>
        <end position="58"/>
    </location>
</feature>
<evidence type="ECO:0000259" key="16">
    <source>
        <dbReference type="Pfam" id="PF17900"/>
    </source>
</evidence>
<evidence type="ECO:0000259" key="15">
    <source>
        <dbReference type="Pfam" id="PF01433"/>
    </source>
</evidence>
<comment type="caution">
    <text evidence="17">The sequence shown here is derived from an EMBL/GenBank/DDBJ whole genome shotgun (WGS) entry which is preliminary data.</text>
</comment>
<evidence type="ECO:0000256" key="2">
    <source>
        <dbReference type="ARBA" id="ARBA00001947"/>
    </source>
</evidence>
<evidence type="ECO:0000256" key="9">
    <source>
        <dbReference type="ARBA" id="ARBA00022833"/>
    </source>
</evidence>
<feature type="compositionally biased region" description="Basic and acidic residues" evidence="13">
    <location>
        <begin position="29"/>
        <end position="48"/>
    </location>
</feature>
<keyword evidence="7" id="KW-0479">Metal-binding</keyword>
<feature type="domain" description="Aminopeptidase N-like N-terminal" evidence="16">
    <location>
        <begin position="67"/>
        <end position="238"/>
    </location>
</feature>
<evidence type="ECO:0000256" key="6">
    <source>
        <dbReference type="ARBA" id="ARBA00022670"/>
    </source>
</evidence>
<organism evidence="17 18">
    <name type="scientific">Kineosporia corallincola</name>
    <dbReference type="NCBI Taxonomy" id="2835133"/>
    <lineage>
        <taxon>Bacteria</taxon>
        <taxon>Bacillati</taxon>
        <taxon>Actinomycetota</taxon>
        <taxon>Actinomycetes</taxon>
        <taxon>Kineosporiales</taxon>
        <taxon>Kineosporiaceae</taxon>
        <taxon>Kineosporia</taxon>
    </lineage>
</organism>
<dbReference type="InterPro" id="IPR050344">
    <property type="entry name" value="Peptidase_M1_aminopeptidases"/>
</dbReference>
<dbReference type="InterPro" id="IPR045357">
    <property type="entry name" value="Aminopeptidase_N-like_N"/>
</dbReference>
<evidence type="ECO:0000256" key="13">
    <source>
        <dbReference type="SAM" id="MobiDB-lite"/>
    </source>
</evidence>
<evidence type="ECO:0000256" key="14">
    <source>
        <dbReference type="SAM" id="SignalP"/>
    </source>
</evidence>
<feature type="chain" id="PRO_5046309775" description="Aminopeptidase N" evidence="14">
    <location>
        <begin position="19"/>
        <end position="482"/>
    </location>
</feature>
<evidence type="ECO:0000256" key="1">
    <source>
        <dbReference type="ARBA" id="ARBA00000098"/>
    </source>
</evidence>
<sequence length="482" mass="52227">MFRSARSCFTTRAVAVGAAVTLLAGCAPGHRDRPDHPDHPDHPAHPDRPAAAGKPGATATADALDVQHYGLDLDYAVTTRRLTGTATIDLVARRDLSRVVLNLRGPQTLSVRVDGHEAGFRQGGGKLVITPAVPLTAGVSAVAEIRYRGTMGTPKDANGTPYGWIATPDGAQVLSEPDGAPTWFPAHDVLTDKATYDFRVTVPRGRTAVANGVPAGHHDHGGRTTWTWRARDPMLSYLATVGIGDYDLTRSTGPQGIPIIDAVDRHLTATAAEDTRAALAEQQAVLRFLIGRWGPYPFSAAGAIVDDDRLGYALETQTRPVYATDVDDTTIVHELAHQWFGDSVNIGSWRDIWLNEGFAVYSEWLWEDQAYGEKYGATLDASAADVLALPAGDPIWKVTLADPTRAQLFDRAVYDRGALVLYELRKTIGDQDFWRLARTWAGQRTQTGVSTADFEELAGRISGQDLTGFFRTWLHSAGKPSI</sequence>
<evidence type="ECO:0000256" key="4">
    <source>
        <dbReference type="ARBA" id="ARBA00012564"/>
    </source>
</evidence>
<dbReference type="CDD" id="cd09603">
    <property type="entry name" value="M1_APN_like"/>
    <property type="match status" value="1"/>
</dbReference>
<dbReference type="SUPFAM" id="SSF55486">
    <property type="entry name" value="Metalloproteases ('zincins'), catalytic domain"/>
    <property type="match status" value="1"/>
</dbReference>
<name>A0ABS5TKC9_9ACTN</name>
<evidence type="ECO:0000256" key="7">
    <source>
        <dbReference type="ARBA" id="ARBA00022723"/>
    </source>
</evidence>
<dbReference type="Proteomes" id="UP001197247">
    <property type="component" value="Unassembled WGS sequence"/>
</dbReference>
<comment type="similarity">
    <text evidence="3">Belongs to the peptidase M1 family.</text>
</comment>
<dbReference type="RefSeq" id="WP_214157926.1">
    <property type="nucleotide sequence ID" value="NZ_JAHBAY010000009.1"/>
</dbReference>
<dbReference type="InterPro" id="IPR014782">
    <property type="entry name" value="Peptidase_M1_dom"/>
</dbReference>
<keyword evidence="10" id="KW-0482">Metalloprotease</keyword>
<feature type="domain" description="Peptidase M1 membrane alanine aminopeptidase" evidence="15">
    <location>
        <begin position="329"/>
        <end position="473"/>
    </location>
</feature>
<dbReference type="PANTHER" id="PTHR11533:SF297">
    <property type="entry name" value="AMINOPEPTIDASE N"/>
    <property type="match status" value="1"/>
</dbReference>
<dbReference type="EMBL" id="JAHBAY010000009">
    <property type="protein sequence ID" value="MBT0771558.1"/>
    <property type="molecule type" value="Genomic_DNA"/>
</dbReference>
<dbReference type="Gene3D" id="1.10.390.10">
    <property type="entry name" value="Neutral Protease Domain 2"/>
    <property type="match status" value="1"/>
</dbReference>
<keyword evidence="18" id="KW-1185">Reference proteome</keyword>
<feature type="signal peptide" evidence="14">
    <location>
        <begin position="1"/>
        <end position="18"/>
    </location>
</feature>